<feature type="region of interest" description="Disordered" evidence="1">
    <location>
        <begin position="1096"/>
        <end position="1115"/>
    </location>
</feature>
<feature type="domain" description="Bacterial Ig-like" evidence="3">
    <location>
        <begin position="795"/>
        <end position="883"/>
    </location>
</feature>
<keyword evidence="5" id="KW-1185">Reference proteome</keyword>
<dbReference type="Pfam" id="PF19077">
    <property type="entry name" value="Big_13"/>
    <property type="match status" value="10"/>
</dbReference>
<feature type="domain" description="Bacterial Ig-like" evidence="3">
    <location>
        <begin position="687"/>
        <end position="778"/>
    </location>
</feature>
<evidence type="ECO:0000256" key="2">
    <source>
        <dbReference type="SAM" id="Phobius"/>
    </source>
</evidence>
<gene>
    <name evidence="4" type="ORF">J5V96_05515</name>
</gene>
<proteinExistence type="predicted"/>
<feature type="domain" description="Bacterial Ig-like" evidence="3">
    <location>
        <begin position="1410"/>
        <end position="1494"/>
    </location>
</feature>
<dbReference type="RefSeq" id="WP_208501464.1">
    <property type="nucleotide sequence ID" value="NZ_JAGFOA010000002.1"/>
</dbReference>
<sequence>MPRKEASTSSGKSGRIRRARKRGFAGVAGVVAAALASYGIQGALPAQAAPTDDSEARGQVIISDLLGAVDLLALGGALDGYPSGDPATPVNGTLDVGALGLVSLDLGAIQMPLIGDGTNGGLLDLGSLGAAGSYANAPSSTTSTASAGTITADGALDVDPANLPPDPENYATLNLTDLLAQAGIDGLTDQIIDQLELRIGALASTATATTQPDGTVGYTSDYAIAGAQLELSSPLVGGLSGTIDTAVTGVQSLVDTTITGLQGPINTLVSGLPNINLGLLGVNLTGATVAATPPNLAAAVDSVLAAPIADAAGVVSVDLNTGVVTVNLENISYDGGATTGLNGLDPNTALLSAPALSAITAGVSEVLGAVTTRIVDAVEAAVYDTAVAITIPAALTVLGNTVNATITVDTTLGSLAGAPDYPAVTSDDISVDVTAGGLLPTLLSLLGVDLNGLVALVTDGIVANLLPGLITTAGTATQALLTGVGPALSSTLTGATGAILDQLSPVLGALNEVANIVINEQTTPTGTDYLVGSPEAFTVNALSIELLPNVLDLAAIDLASSTVRALATEPPVVVTPANGSATNDTTPEVTGTVPVYSAGLTVDVTITNPDGSTTVISDVPVADAGDGTGTWATVVPDGSALAEGVHTVSATSTDAAGIGSPTSNVNTFTIDVTAPAAPTVVTPADLSVTNDATPAVTGTVPAYEAGLTVDVTITGPGGSTTTIADVPVTDAGDGTGTWATVVPDGTPLAEGEYTVSATSTDLAGNTSGASNVNTFTVDLTNDEVPTVVTPADGDLIADSTPPVTGTVPTYEPGMTVDVTITNPDGSTTVIADVPVTDNGDGTGSWVGTSPALADGVHSVSATSTDAAGNVSDTSNVNSFTVDTTAAADAPVVVTPADGATVTDDTPEIAGTVPVYEPDLTVDVTITNPDGSTTVIPDVPVADAGDGTGTWTTTAPELAQGAHTVSAVSVDAAGNASPGSNINAFTVDSIAPAAPVVVSPADGSASNDTTPDLSGTVPAFETGLTVTVTLTNPDGSTTLFEDVPVVDAGDGSGTWTVAAGTLVPGDYTVEAVAVDAAGNVSDVSNINAFTVDTTAPEAPTVTGPADGSTISDSTPDITGTVPVFEPGLTVDVTIANPDGTTSVLEDVPVTDNGDGTGSWTVPAGTLTEGDYTVTATSTDAAGNVSPVSDAVTFTVDTTAPEAPTVTGPADGSTISDGTPDITGTVPVFEPGLTVDVTIANPDGTTSVLEDVPVTDNGDGTGSWTVPAGTLADGDYTVTATSTDVAGNVSPVSDEVTFTVDTTAPEAPAILTPTDGSITADTTPVISGTAEPETTVDVTVTNADGSTTVFEDVPVSAGGAWTITPATPLAQGAHTATAVAVDAAGNVSAPSEPVDFTIDSVAPVAPVITGPADGSVTNDATPVITGTAEPGTTVDVTITNPDGSTTVIEDVPVVDGAWSVTSPELADGAHTVTATSTDDAGNTSPVSAPVTFEVDTAEPAAPAITSPTDGQTIGDTTPLIQGTGEPGATVTVVIDGEEVGTALVDAGGAWQFPTTEPLADGDHTVSATQTDPAGNVSAPSDEVTFTVDSTIPAVDITSPAEGALTNDPTPEISGTGEPGSTITVIVDGVELGTTEVDEDGNWTFTPDEALADGEHEVEVVAEDGAGNTATDGPITFIVDTTAPDAPVITSPTDGDVLTDLTPEITGTAEPGSTVTVIIDGQPVGETTVNEDGDWTFTPTTPLTPGEHEITATATDPAGNVSDPSAPVGVTVPDYQPTITVPDAPAYPGTEIPVTGEGFPPNTEVEVVLTDADGDPVGEPVSVETDDEGGLSTVITVPEGVVAGEHTVVGSTEDGLTAEDTVTVYTPVVTPGGPVSPGEELPVTGGGFPPNTEVEVEVLDPDGNPVGGPVVVDTDGDGGFETEVPIPDDAEPGDYTVVVTTPDGSEFTAPAVVSGPEAWEISIKVVNPVLHRGDTQVTYGYGFAPGEVVTGTQTSAPLALGTQVADENGTVRFEWTIRSNEDLGEHGVTLTGNIRGTVTGTFQVVAEGGLAATGAVVWPALAAGSLALAAGALLLIRRRRAEADAVVDTQS</sequence>
<feature type="domain" description="Bacterial Ig-like" evidence="3">
    <location>
        <begin position="1107"/>
        <end position="1196"/>
    </location>
</feature>
<feature type="domain" description="Bacterial Ig-like" evidence="3">
    <location>
        <begin position="1509"/>
        <end position="1586"/>
    </location>
</feature>
<dbReference type="InterPro" id="IPR013783">
    <property type="entry name" value="Ig-like_fold"/>
</dbReference>
<protein>
    <submittedName>
        <fullName evidence="4">Choice-of-anchor G family protein</fullName>
    </submittedName>
</protein>
<evidence type="ECO:0000256" key="1">
    <source>
        <dbReference type="SAM" id="MobiDB-lite"/>
    </source>
</evidence>
<dbReference type="InterPro" id="IPR044016">
    <property type="entry name" value="Big_13"/>
</dbReference>
<dbReference type="NCBIfam" id="NF033510">
    <property type="entry name" value="Ca_tandemer"/>
    <property type="match status" value="9"/>
</dbReference>
<keyword evidence="2" id="KW-0812">Transmembrane</keyword>
<dbReference type="InterPro" id="IPR047900">
    <property type="entry name" value="Choice_anch_G"/>
</dbReference>
<feature type="domain" description="Bacterial Ig-like" evidence="3">
    <location>
        <begin position="1213"/>
        <end position="1300"/>
    </location>
</feature>
<comment type="caution">
    <text evidence="4">The sequence shown here is derived from an EMBL/GenBank/DDBJ whole genome shotgun (WGS) entry which is preliminary data.</text>
</comment>
<name>A0A939TM96_9MICO</name>
<keyword evidence="2" id="KW-0472">Membrane</keyword>
<feature type="domain" description="Bacterial Ig-like" evidence="3">
    <location>
        <begin position="1695"/>
        <end position="1769"/>
    </location>
</feature>
<dbReference type="PROSITE" id="PS50194">
    <property type="entry name" value="FILAMIN_REPEAT"/>
    <property type="match status" value="1"/>
</dbReference>
<accession>A0A939TM96</accession>
<dbReference type="InterPro" id="IPR017868">
    <property type="entry name" value="Filamin/ABP280_repeat-like"/>
</dbReference>
<evidence type="ECO:0000313" key="5">
    <source>
        <dbReference type="Proteomes" id="UP000680132"/>
    </source>
</evidence>
<feature type="region of interest" description="Disordered" evidence="1">
    <location>
        <begin position="1597"/>
        <end position="1617"/>
    </location>
</feature>
<feature type="domain" description="Bacterial Ig-like" evidence="3">
    <location>
        <begin position="1601"/>
        <end position="1678"/>
    </location>
</feature>
<feature type="transmembrane region" description="Helical" evidence="2">
    <location>
        <begin position="2053"/>
        <end position="2073"/>
    </location>
</feature>
<organism evidence="4 5">
    <name type="scientific">Microbacterium stercoris</name>
    <dbReference type="NCBI Taxonomy" id="2820289"/>
    <lineage>
        <taxon>Bacteria</taxon>
        <taxon>Bacillati</taxon>
        <taxon>Actinomycetota</taxon>
        <taxon>Actinomycetes</taxon>
        <taxon>Micrococcales</taxon>
        <taxon>Microbacteriaceae</taxon>
        <taxon>Microbacterium</taxon>
    </lineage>
</organism>
<reference evidence="4" key="1">
    <citation type="submission" date="2021-03" db="EMBL/GenBank/DDBJ databases">
        <title>Microbacterium sp. nov., a novel actinobacterium isolated from cow dung.</title>
        <authorList>
            <person name="Zhang L."/>
        </authorList>
    </citation>
    <scope>NUCLEOTIDE SEQUENCE</scope>
    <source>
        <strain evidence="4">NEAU-LLB</strain>
    </source>
</reference>
<dbReference type="NCBIfam" id="NF033766">
    <property type="entry name" value="choice_anch_G"/>
    <property type="match status" value="1"/>
</dbReference>
<evidence type="ECO:0000259" key="3">
    <source>
        <dbReference type="Pfam" id="PF19077"/>
    </source>
</evidence>
<dbReference type="Proteomes" id="UP000680132">
    <property type="component" value="Unassembled WGS sequence"/>
</dbReference>
<evidence type="ECO:0000313" key="4">
    <source>
        <dbReference type="EMBL" id="MBO3662968.1"/>
    </source>
</evidence>
<dbReference type="GO" id="GO:0005975">
    <property type="term" value="P:carbohydrate metabolic process"/>
    <property type="evidence" value="ECO:0007669"/>
    <property type="project" value="UniProtKB-ARBA"/>
</dbReference>
<keyword evidence="2" id="KW-1133">Transmembrane helix</keyword>
<feature type="domain" description="Bacterial Ig-like" evidence="3">
    <location>
        <begin position="1315"/>
        <end position="1397"/>
    </location>
</feature>
<dbReference type="Gene3D" id="2.60.40.10">
    <property type="entry name" value="Immunoglobulins"/>
    <property type="match status" value="12"/>
</dbReference>
<feature type="domain" description="Bacterial Ig-like" evidence="3">
    <location>
        <begin position="1005"/>
        <end position="1092"/>
    </location>
</feature>
<dbReference type="EMBL" id="JAGFOA010000002">
    <property type="protein sequence ID" value="MBO3662968.1"/>
    <property type="molecule type" value="Genomic_DNA"/>
</dbReference>